<feature type="transmembrane region" description="Helical" evidence="18">
    <location>
        <begin position="370"/>
        <end position="394"/>
    </location>
</feature>
<keyword evidence="13 18" id="KW-1207">Sterol metabolism</keyword>
<evidence type="ECO:0000256" key="6">
    <source>
        <dbReference type="ARBA" id="ARBA00022857"/>
    </source>
</evidence>
<evidence type="ECO:0000256" key="17">
    <source>
        <dbReference type="ARBA" id="ARBA00048918"/>
    </source>
</evidence>
<comment type="subcellular location">
    <subcellularLocation>
        <location evidence="1">Endoplasmic reticulum membrane</location>
        <topology evidence="1">Multi-pass membrane protein</topology>
    </subcellularLocation>
</comment>
<evidence type="ECO:0000313" key="20">
    <source>
        <dbReference type="EMBL" id="EMF08204.1"/>
    </source>
</evidence>
<evidence type="ECO:0000256" key="4">
    <source>
        <dbReference type="ARBA" id="ARBA00022692"/>
    </source>
</evidence>
<dbReference type="GO" id="GO:0006696">
    <property type="term" value="P:ergosterol biosynthetic process"/>
    <property type="evidence" value="ECO:0007669"/>
    <property type="project" value="EnsemblFungi"/>
</dbReference>
<gene>
    <name evidence="20" type="ORF">SEPMUDRAFT_152459</name>
</gene>
<dbReference type="FunFam" id="1.20.120.1630:FF:000003">
    <property type="entry name" value="C-24(28) sterol reductase"/>
    <property type="match status" value="1"/>
</dbReference>
<accession>M3ARS7</accession>
<dbReference type="STRING" id="692275.M3ARS7"/>
<protein>
    <recommendedName>
        <fullName evidence="16 18">Delta(24(24(1)))-sterol reductase</fullName>
        <ecNumber evidence="16 18">1.3.1.71</ecNumber>
    </recommendedName>
    <alternativeName>
        <fullName evidence="18">C-24(28) sterol reductase</fullName>
    </alternativeName>
    <alternativeName>
        <fullName evidence="18">Sterol Delta(24(28))-reductase</fullName>
    </alternativeName>
</protein>
<comment type="similarity">
    <text evidence="2 18">Belongs to the ERG4/ERG24 family.</text>
</comment>
<dbReference type="PROSITE" id="PS01017">
    <property type="entry name" value="STEROL_REDUCT_1"/>
    <property type="match status" value="1"/>
</dbReference>
<evidence type="ECO:0000256" key="12">
    <source>
        <dbReference type="ARBA" id="ARBA00023136"/>
    </source>
</evidence>
<evidence type="ECO:0000256" key="15">
    <source>
        <dbReference type="ARBA" id="ARBA00029435"/>
    </source>
</evidence>
<keyword evidence="7 18" id="KW-0752">Steroid biosynthesis</keyword>
<keyword evidence="9 18" id="KW-0560">Oxidoreductase</keyword>
<dbReference type="Pfam" id="PF01222">
    <property type="entry name" value="ERG4_ERG24"/>
    <property type="match status" value="1"/>
</dbReference>
<dbReference type="RefSeq" id="XP_016756325.1">
    <property type="nucleotide sequence ID" value="XM_016907456.1"/>
</dbReference>
<feature type="transmembrane region" description="Helical" evidence="18">
    <location>
        <begin position="117"/>
        <end position="139"/>
    </location>
</feature>
<evidence type="ECO:0000256" key="18">
    <source>
        <dbReference type="RuleBase" id="RU369120"/>
    </source>
</evidence>
<proteinExistence type="inferred from homology"/>
<dbReference type="HOGENOM" id="CLU_015631_3_1_1"/>
<keyword evidence="14 18" id="KW-0753">Steroid metabolism</keyword>
<evidence type="ECO:0000256" key="2">
    <source>
        <dbReference type="ARBA" id="ARBA00005402"/>
    </source>
</evidence>
<keyword evidence="21" id="KW-1185">Reference proteome</keyword>
<feature type="transmembrane region" description="Helical" evidence="18">
    <location>
        <begin position="480"/>
        <end position="498"/>
    </location>
</feature>
<dbReference type="GO" id="GO:0050614">
    <property type="term" value="F:Delta24-sterol reductase activity"/>
    <property type="evidence" value="ECO:0007669"/>
    <property type="project" value="EnsemblFungi"/>
</dbReference>
<comment type="pathway">
    <text evidence="15 18">Steroid metabolism; ergosterol biosynthesis.</text>
</comment>
<evidence type="ECO:0000313" key="21">
    <source>
        <dbReference type="Proteomes" id="UP000016931"/>
    </source>
</evidence>
<feature type="transmembrane region" description="Helical" evidence="18">
    <location>
        <begin position="248"/>
        <end position="270"/>
    </location>
</feature>
<dbReference type="OMA" id="QLPYFCN"/>
<dbReference type="InterPro" id="IPR001171">
    <property type="entry name" value="ERG24_DHCR-like"/>
</dbReference>
<keyword evidence="6" id="KW-0521">NADP</keyword>
<evidence type="ECO:0000256" key="9">
    <source>
        <dbReference type="ARBA" id="ARBA00023002"/>
    </source>
</evidence>
<feature type="compositionally biased region" description="Polar residues" evidence="19">
    <location>
        <begin position="62"/>
        <end position="73"/>
    </location>
</feature>
<dbReference type="OrthoDB" id="5326588at2759"/>
<evidence type="ECO:0000256" key="3">
    <source>
        <dbReference type="ARBA" id="ARBA00022516"/>
    </source>
</evidence>
<dbReference type="AlphaFoldDB" id="M3ARS7"/>
<evidence type="ECO:0000256" key="8">
    <source>
        <dbReference type="ARBA" id="ARBA00022989"/>
    </source>
</evidence>
<keyword evidence="12 18" id="KW-0472">Membrane</keyword>
<dbReference type="Proteomes" id="UP000016931">
    <property type="component" value="Unassembled WGS sequence"/>
</dbReference>
<dbReference type="GO" id="GO:0005789">
    <property type="term" value="C:endoplasmic reticulum membrane"/>
    <property type="evidence" value="ECO:0007669"/>
    <property type="project" value="UniProtKB-SubCell"/>
</dbReference>
<dbReference type="GO" id="GO:0000246">
    <property type="term" value="F:Delta24(24-1) sterol reductase activity"/>
    <property type="evidence" value="ECO:0007669"/>
    <property type="project" value="UniProtKB-EC"/>
</dbReference>
<keyword evidence="10 18" id="KW-0756">Sterol biosynthesis</keyword>
<evidence type="ECO:0000256" key="11">
    <source>
        <dbReference type="ARBA" id="ARBA00023098"/>
    </source>
</evidence>
<dbReference type="PANTHER" id="PTHR21257:SF31">
    <property type="entry name" value="DELTA(24(24(1)))-STEROL REDUCTASE ERG4"/>
    <property type="match status" value="1"/>
</dbReference>
<feature type="transmembrane region" description="Helical" evidence="18">
    <location>
        <begin position="305"/>
        <end position="324"/>
    </location>
</feature>
<feature type="transmembrane region" description="Helical" evidence="18">
    <location>
        <begin position="213"/>
        <end position="236"/>
    </location>
</feature>
<organism evidence="20 21">
    <name type="scientific">Sphaerulina musiva (strain SO2202)</name>
    <name type="common">Poplar stem canker fungus</name>
    <name type="synonym">Septoria musiva</name>
    <dbReference type="NCBI Taxonomy" id="692275"/>
    <lineage>
        <taxon>Eukaryota</taxon>
        <taxon>Fungi</taxon>
        <taxon>Dikarya</taxon>
        <taxon>Ascomycota</taxon>
        <taxon>Pezizomycotina</taxon>
        <taxon>Dothideomycetes</taxon>
        <taxon>Dothideomycetidae</taxon>
        <taxon>Mycosphaerellales</taxon>
        <taxon>Mycosphaerellaceae</taxon>
        <taxon>Sphaerulina</taxon>
    </lineage>
</organism>
<evidence type="ECO:0000256" key="1">
    <source>
        <dbReference type="ARBA" id="ARBA00004477"/>
    </source>
</evidence>
<feature type="transmembrane region" description="Helical" evidence="18">
    <location>
        <begin position="330"/>
        <end position="349"/>
    </location>
</feature>
<feature type="compositionally biased region" description="Polar residues" evidence="19">
    <location>
        <begin position="38"/>
        <end position="52"/>
    </location>
</feature>
<evidence type="ECO:0000256" key="16">
    <source>
        <dbReference type="ARBA" id="ARBA00038892"/>
    </source>
</evidence>
<dbReference type="PANTHER" id="PTHR21257">
    <property type="entry name" value="DELTA(14)-STEROL REDUCTASE"/>
    <property type="match status" value="1"/>
</dbReference>
<dbReference type="GeneID" id="27904593"/>
<evidence type="ECO:0000256" key="7">
    <source>
        <dbReference type="ARBA" id="ARBA00022955"/>
    </source>
</evidence>
<keyword evidence="11 18" id="KW-0443">Lipid metabolism</keyword>
<dbReference type="eggNOG" id="KOG1435">
    <property type="taxonomic scope" value="Eukaryota"/>
</dbReference>
<evidence type="ECO:0000256" key="5">
    <source>
        <dbReference type="ARBA" id="ARBA00022824"/>
    </source>
</evidence>
<name>M3ARS7_SPHMS</name>
<keyword evidence="4 18" id="KW-0812">Transmembrane</keyword>
<evidence type="ECO:0000256" key="19">
    <source>
        <dbReference type="SAM" id="MobiDB-lite"/>
    </source>
</evidence>
<dbReference type="EMBL" id="KB456272">
    <property type="protein sequence ID" value="EMF08204.1"/>
    <property type="molecule type" value="Genomic_DNA"/>
</dbReference>
<feature type="transmembrane region" description="Helical" evidence="18">
    <location>
        <begin position="406"/>
        <end position="422"/>
    </location>
</feature>
<dbReference type="InterPro" id="IPR018083">
    <property type="entry name" value="Sterol_reductase_CS"/>
</dbReference>
<evidence type="ECO:0000256" key="14">
    <source>
        <dbReference type="ARBA" id="ARBA00023221"/>
    </source>
</evidence>
<sequence length="549" mass="62982">MSERVTRSQTGKTPRKPIPNGFVETPGARRRTARKSAGVSSGEPSPSPTEDLSASAELKAPITSNGSNGSTAKAANGQHAHPQQPGHGSNGQGQGKIIDGWLVGSDPRIDHNPHFDFGGTLGVSAMMIGFPLLMWYMWIGATYYDGKFPSEPSMTWKAFGKHLFNLAYTGAFPHAKAWAIYWTFFVFEGILYLVMPGVYSTGKPLPHENGKQLRYWCSGVWSFYTSIAVALLLHYTGLFKMYTLIDEFGPLMSVAIFTGYIVAIVAYVSAHIRGATHRMTGYHIYDFFMGAELNPRMFEWLDFKMFFEVRLPWFILFFISLSAAFRQIDLYGYVTGEVAFLVMAHWLYANACCKGEEMIVTTWDMYYEKWGFMLIFWNLAGVPLSYCHCTIFLANHDPSEYRWSKPVLVFLYVTYLFAYWVWDTGNSQKNMFRAEERGVAVYRKTFPQLPWKAVKNPKVIRTESGDSLMIDGWFKYARKINYTADFYFAFCWGLITGFNSPFPWFYPIFFALMIVHRAYRDIQRCKEKYGAAWDEYEKITPYLFIPYVI</sequence>
<keyword evidence="8 18" id="KW-1133">Transmembrane helix</keyword>
<reference evidence="20 21" key="1">
    <citation type="journal article" date="2012" name="PLoS Pathog.">
        <title>Diverse lifestyles and strategies of plant pathogenesis encoded in the genomes of eighteen Dothideomycetes fungi.</title>
        <authorList>
            <person name="Ohm R.A."/>
            <person name="Feau N."/>
            <person name="Henrissat B."/>
            <person name="Schoch C.L."/>
            <person name="Horwitz B.A."/>
            <person name="Barry K.W."/>
            <person name="Condon B.J."/>
            <person name="Copeland A.C."/>
            <person name="Dhillon B."/>
            <person name="Glaser F."/>
            <person name="Hesse C.N."/>
            <person name="Kosti I."/>
            <person name="LaButti K."/>
            <person name="Lindquist E.A."/>
            <person name="Lucas S."/>
            <person name="Salamov A.A."/>
            <person name="Bradshaw R.E."/>
            <person name="Ciuffetti L."/>
            <person name="Hamelin R.C."/>
            <person name="Kema G.H.J."/>
            <person name="Lawrence C."/>
            <person name="Scott J.A."/>
            <person name="Spatafora J.W."/>
            <person name="Turgeon B.G."/>
            <person name="de Wit P.J.G.M."/>
            <person name="Zhong S."/>
            <person name="Goodwin S.B."/>
            <person name="Grigoriev I.V."/>
        </authorList>
    </citation>
    <scope>NUCLEOTIDE SEQUENCE [LARGE SCALE GENOMIC DNA]</scope>
    <source>
        <strain evidence="20 21">SO2202</strain>
    </source>
</reference>
<keyword evidence="5" id="KW-0256">Endoplasmic reticulum</keyword>
<comment type="catalytic activity">
    <reaction evidence="17">
        <text>ergosterol + NADP(+) = ergosta-5,7,22,24(28)-tetraen-3beta-ol + NADPH + H(+)</text>
        <dbReference type="Rhea" id="RHEA:18501"/>
        <dbReference type="ChEBI" id="CHEBI:15378"/>
        <dbReference type="ChEBI" id="CHEBI:16933"/>
        <dbReference type="ChEBI" id="CHEBI:18249"/>
        <dbReference type="ChEBI" id="CHEBI:57783"/>
        <dbReference type="ChEBI" id="CHEBI:58349"/>
        <dbReference type="EC" id="1.3.1.71"/>
    </reaction>
    <physiologicalReaction direction="right-to-left" evidence="17">
        <dbReference type="Rhea" id="RHEA:18503"/>
    </physiologicalReaction>
</comment>
<feature type="transmembrane region" description="Helical" evidence="18">
    <location>
        <begin position="179"/>
        <end position="201"/>
    </location>
</feature>
<dbReference type="Gene3D" id="1.20.120.1630">
    <property type="match status" value="1"/>
</dbReference>
<keyword evidence="3 18" id="KW-0444">Lipid biosynthesis</keyword>
<dbReference type="PROSITE" id="PS01018">
    <property type="entry name" value="STEROL_REDUCT_2"/>
    <property type="match status" value="1"/>
</dbReference>
<feature type="region of interest" description="Disordered" evidence="19">
    <location>
        <begin position="1"/>
        <end position="97"/>
    </location>
</feature>
<evidence type="ECO:0000256" key="13">
    <source>
        <dbReference type="ARBA" id="ARBA00023166"/>
    </source>
</evidence>
<dbReference type="EC" id="1.3.1.71" evidence="16 18"/>
<evidence type="ECO:0000256" key="10">
    <source>
        <dbReference type="ARBA" id="ARBA00023011"/>
    </source>
</evidence>